<reference evidence="4" key="1">
    <citation type="submission" date="2009-12" db="EMBL/GenBank/DDBJ databases">
        <title>Complete sequence of Treponema primitia strain ZAS-2.</title>
        <authorList>
            <person name="Tetu S.G."/>
            <person name="Matson E."/>
            <person name="Ren Q."/>
            <person name="Seshadri R."/>
            <person name="Elbourne L."/>
            <person name="Hassan K.A."/>
            <person name="Durkin A."/>
            <person name="Radune D."/>
            <person name="Mohamoud Y."/>
            <person name="Shay R."/>
            <person name="Jin S."/>
            <person name="Zhang X."/>
            <person name="Lucey K."/>
            <person name="Ballor N.R."/>
            <person name="Ottesen E."/>
            <person name="Rosenthal R."/>
            <person name="Allen A."/>
            <person name="Leadbetter J.R."/>
            <person name="Paulsen I.T."/>
        </authorList>
    </citation>
    <scope>NUCLEOTIDE SEQUENCE [LARGE SCALE GENOMIC DNA]</scope>
    <source>
        <strain evidence="4">ATCC BAA-887 / DSM 12427 / ZAS-2</strain>
    </source>
</reference>
<keyword evidence="4" id="KW-1185">Reference proteome</keyword>
<dbReference type="Pfam" id="PF01464">
    <property type="entry name" value="SLT"/>
    <property type="match status" value="1"/>
</dbReference>
<reference evidence="3 4" key="2">
    <citation type="journal article" date="2011" name="ISME J.">
        <title>RNA-seq reveals cooperative metabolic interactions between two termite-gut spirochete species in co-culture.</title>
        <authorList>
            <person name="Rosenthal A.Z."/>
            <person name="Matson E.G."/>
            <person name="Eldar A."/>
            <person name="Leadbetter J.R."/>
        </authorList>
    </citation>
    <scope>NUCLEOTIDE SEQUENCE [LARGE SCALE GENOMIC DNA]</scope>
    <source>
        <strain evidence="4">ATCC BAA-887 / DSM 12427 / ZAS-2</strain>
    </source>
</reference>
<dbReference type="RefSeq" id="WP_015709531.1">
    <property type="nucleotide sequence ID" value="NC_015578.1"/>
</dbReference>
<dbReference type="Proteomes" id="UP000009223">
    <property type="component" value="Chromosome"/>
</dbReference>
<dbReference type="HOGENOM" id="CLU_1146786_0_0_12"/>
<dbReference type="KEGG" id="tpi:TREPR_0486"/>
<dbReference type="eggNOG" id="COG0741">
    <property type="taxonomic scope" value="Bacteria"/>
</dbReference>
<comment type="similarity">
    <text evidence="1">Belongs to the transglycosylase Slt family.</text>
</comment>
<evidence type="ECO:0000256" key="1">
    <source>
        <dbReference type="ARBA" id="ARBA00007734"/>
    </source>
</evidence>
<organism evidence="3 4">
    <name type="scientific">Treponema primitia (strain ATCC BAA-887 / DSM 12427 / ZAS-2)</name>
    <dbReference type="NCBI Taxonomy" id="545694"/>
    <lineage>
        <taxon>Bacteria</taxon>
        <taxon>Pseudomonadati</taxon>
        <taxon>Spirochaetota</taxon>
        <taxon>Spirochaetia</taxon>
        <taxon>Spirochaetales</taxon>
        <taxon>Treponemataceae</taxon>
        <taxon>Treponema</taxon>
    </lineage>
</organism>
<dbReference type="PANTHER" id="PTHR37423:SF2">
    <property type="entry name" value="MEMBRANE-BOUND LYTIC MUREIN TRANSGLYCOSYLASE C"/>
    <property type="match status" value="1"/>
</dbReference>
<dbReference type="Gene3D" id="1.10.530.10">
    <property type="match status" value="1"/>
</dbReference>
<evidence type="ECO:0000259" key="2">
    <source>
        <dbReference type="Pfam" id="PF01464"/>
    </source>
</evidence>
<dbReference type="AlphaFoldDB" id="F5YLF3"/>
<feature type="domain" description="Transglycosylase SLT" evidence="2">
    <location>
        <begin position="96"/>
        <end position="194"/>
    </location>
</feature>
<dbReference type="PANTHER" id="PTHR37423">
    <property type="entry name" value="SOLUBLE LYTIC MUREIN TRANSGLYCOSYLASE-RELATED"/>
    <property type="match status" value="1"/>
</dbReference>
<evidence type="ECO:0000313" key="3">
    <source>
        <dbReference type="EMBL" id="AEF83581.1"/>
    </source>
</evidence>
<dbReference type="STRING" id="545694.TREPR_0486"/>
<dbReference type="EMBL" id="CP001843">
    <property type="protein sequence ID" value="AEF83581.1"/>
    <property type="molecule type" value="Genomic_DNA"/>
</dbReference>
<dbReference type="InterPro" id="IPR023346">
    <property type="entry name" value="Lysozyme-like_dom_sf"/>
</dbReference>
<evidence type="ECO:0000313" key="4">
    <source>
        <dbReference type="Proteomes" id="UP000009223"/>
    </source>
</evidence>
<name>F5YLF3_TREPZ</name>
<accession>F5YLF3</accession>
<dbReference type="InterPro" id="IPR008258">
    <property type="entry name" value="Transglycosylase_SLT_dom_1"/>
</dbReference>
<protein>
    <submittedName>
        <fullName evidence="3">Transglycosylase SLT domain protein</fullName>
    </submittedName>
</protein>
<proteinExistence type="inferred from homology"/>
<dbReference type="OrthoDB" id="360732at2"/>
<dbReference type="SUPFAM" id="SSF53955">
    <property type="entry name" value="Lysozyme-like"/>
    <property type="match status" value="1"/>
</dbReference>
<gene>
    <name evidence="3" type="ordered locus">TREPR_0486</name>
</gene>
<sequence length="242" mass="27258">MNIKFLIPTSLVLAGLLGLNLYRRAEVCTENDPGVQEEMAQIYSWTARENAAYTAEILESLEKPDPILEYYRDEATHQEILAFFGALVQSEEIAQAILENADTFDIPPSLAFALSWGESRFNPLAVNRKNRNQTIDRGLFQLNGDSFPKLREAEFFNPSVNAYYGMAHLRWCLDVGGSEVAGLAMYNAGTNRVKAGTTPPHTLDHVSRILAFRKGIESLFQAEYIQREPQSQREIVISKTPR</sequence>